<gene>
    <name evidence="9" type="ORF">GSTENG00011612001</name>
</gene>
<dbReference type="AlphaFoldDB" id="Q4SW86"/>
<feature type="domain" description="Cadherin" evidence="8">
    <location>
        <begin position="462"/>
        <end position="645"/>
    </location>
</feature>
<feature type="non-terminal residue" evidence="9">
    <location>
        <position position="708"/>
    </location>
</feature>
<comment type="subcellular location">
    <subcellularLocation>
        <location evidence="1">Membrane</location>
    </subcellularLocation>
</comment>
<dbReference type="GO" id="GO:0007156">
    <property type="term" value="P:homophilic cell adhesion via plasma membrane adhesion molecules"/>
    <property type="evidence" value="ECO:0007669"/>
    <property type="project" value="InterPro"/>
</dbReference>
<dbReference type="GO" id="GO:0009653">
    <property type="term" value="P:anatomical structure morphogenesis"/>
    <property type="evidence" value="ECO:0007669"/>
    <property type="project" value="UniProtKB-ARBA"/>
</dbReference>
<evidence type="ECO:0000313" key="9">
    <source>
        <dbReference type="EMBL" id="CAF95096.1"/>
    </source>
</evidence>
<dbReference type="OrthoDB" id="6252479at2759"/>
<dbReference type="PROSITE" id="PS00232">
    <property type="entry name" value="CADHERIN_1"/>
    <property type="match status" value="2"/>
</dbReference>
<evidence type="ECO:0000259" key="8">
    <source>
        <dbReference type="PROSITE" id="PS50268"/>
    </source>
</evidence>
<reference evidence="9" key="2">
    <citation type="submission" date="2004-02" db="EMBL/GenBank/DDBJ databases">
        <authorList>
            <consortium name="Genoscope"/>
            <consortium name="Whitehead Institute Centre for Genome Research"/>
        </authorList>
    </citation>
    <scope>NUCLEOTIDE SEQUENCE</scope>
</reference>
<evidence type="ECO:0000256" key="4">
    <source>
        <dbReference type="ARBA" id="ARBA00022837"/>
    </source>
</evidence>
<dbReference type="PANTHER" id="PTHR24026">
    <property type="entry name" value="FAT ATYPICAL CADHERIN-RELATED"/>
    <property type="match status" value="1"/>
</dbReference>
<reference evidence="9" key="1">
    <citation type="journal article" date="2004" name="Nature">
        <title>Genome duplication in the teleost fish Tetraodon nigroviridis reveals the early vertebrate proto-karyotype.</title>
        <authorList>
            <person name="Jaillon O."/>
            <person name="Aury J.-M."/>
            <person name="Brunet F."/>
            <person name="Petit J.-L."/>
            <person name="Stange-Thomann N."/>
            <person name="Mauceli E."/>
            <person name="Bouneau L."/>
            <person name="Fischer C."/>
            <person name="Ozouf-Costaz C."/>
            <person name="Bernot A."/>
            <person name="Nicaud S."/>
            <person name="Jaffe D."/>
            <person name="Fisher S."/>
            <person name="Lutfalla G."/>
            <person name="Dossat C."/>
            <person name="Segurens B."/>
            <person name="Dasilva C."/>
            <person name="Salanoubat M."/>
            <person name="Levy M."/>
            <person name="Boudet N."/>
            <person name="Castellano S."/>
            <person name="Anthouard V."/>
            <person name="Jubin C."/>
            <person name="Castelli V."/>
            <person name="Katinka M."/>
            <person name="Vacherie B."/>
            <person name="Biemont C."/>
            <person name="Skalli Z."/>
            <person name="Cattolico L."/>
            <person name="Poulain J."/>
            <person name="De Berardinis V."/>
            <person name="Cruaud C."/>
            <person name="Duprat S."/>
            <person name="Brottier P."/>
            <person name="Coutanceau J.-P."/>
            <person name="Gouzy J."/>
            <person name="Parra G."/>
            <person name="Lardier G."/>
            <person name="Chapple C."/>
            <person name="McKernan K.J."/>
            <person name="McEwan P."/>
            <person name="Bosak S."/>
            <person name="Kellis M."/>
            <person name="Volff J.-N."/>
            <person name="Guigo R."/>
            <person name="Zody M.C."/>
            <person name="Mesirov J."/>
            <person name="Lindblad-Toh K."/>
            <person name="Birren B."/>
            <person name="Nusbaum C."/>
            <person name="Kahn D."/>
            <person name="Robinson-Rechavi M."/>
            <person name="Laudet V."/>
            <person name="Schachter V."/>
            <person name="Quetier F."/>
            <person name="Saurin W."/>
            <person name="Scarpelli C."/>
            <person name="Wincker P."/>
            <person name="Lander E.S."/>
            <person name="Weissenbach J."/>
            <person name="Roest Crollius H."/>
        </authorList>
    </citation>
    <scope>NUCLEOTIDE SEQUENCE [LARGE SCALE GENOMIC DNA]</scope>
</reference>
<comment type="caution">
    <text evidence="9">The sequence shown here is derived from an EMBL/GenBank/DDBJ whole genome shotgun (WGS) entry which is preliminary data.</text>
</comment>
<dbReference type="PRINTS" id="PR00205">
    <property type="entry name" value="CADHERIN"/>
</dbReference>
<dbReference type="GO" id="GO:0005509">
    <property type="term" value="F:calcium ion binding"/>
    <property type="evidence" value="ECO:0007669"/>
    <property type="project" value="UniProtKB-UniRule"/>
</dbReference>
<dbReference type="PROSITE" id="PS50268">
    <property type="entry name" value="CADHERIN_2"/>
    <property type="match status" value="4"/>
</dbReference>
<evidence type="ECO:0000256" key="7">
    <source>
        <dbReference type="PROSITE-ProRule" id="PRU00043"/>
    </source>
</evidence>
<feature type="domain" description="Cadherin" evidence="8">
    <location>
        <begin position="665"/>
        <end position="707"/>
    </location>
</feature>
<accession>Q4SW86</accession>
<dbReference type="InterPro" id="IPR020894">
    <property type="entry name" value="Cadherin_CS"/>
</dbReference>
<keyword evidence="4 7" id="KW-0106">Calcium</keyword>
<feature type="non-terminal residue" evidence="9">
    <location>
        <position position="1"/>
    </location>
</feature>
<evidence type="ECO:0000256" key="2">
    <source>
        <dbReference type="ARBA" id="ARBA00022692"/>
    </source>
</evidence>
<dbReference type="KEGG" id="tng:GSTEN00011612G001"/>
<evidence type="ECO:0000256" key="1">
    <source>
        <dbReference type="ARBA" id="ARBA00004370"/>
    </source>
</evidence>
<dbReference type="EMBL" id="CAAE01013670">
    <property type="protein sequence ID" value="CAF95096.1"/>
    <property type="molecule type" value="Genomic_DNA"/>
</dbReference>
<dbReference type="GO" id="GO:0005886">
    <property type="term" value="C:plasma membrane"/>
    <property type="evidence" value="ECO:0007669"/>
    <property type="project" value="InterPro"/>
</dbReference>
<dbReference type="Pfam" id="PF00028">
    <property type="entry name" value="Cadherin"/>
    <property type="match status" value="2"/>
</dbReference>
<feature type="domain" description="Cadherin" evidence="8">
    <location>
        <begin position="133"/>
        <end position="262"/>
    </location>
</feature>
<dbReference type="InterPro" id="IPR002126">
    <property type="entry name" value="Cadherin-like_dom"/>
</dbReference>
<sequence>VWGGRAGSPLRLLWCPGEGWYLCRVTLATPSQAALQWTMFPRPYLAAVDPDATPGSVVYRLSARQPEGTLGSAQFFLLDGKVDRRSGEIRTTGRPLTPSKEYLLQVEAVDWQGRRGPGATVAVLAGQRPPQFTNATYNLDLPEDTSVGQPVAAVTAVSFQKKGLAYMLLVVVQVTDQNDCTPEFLHAIYSRDGVPESVPAGTSLLQGIIKLRRSPPPRLRGPQYTLNITATDDNASGGPFPLSSSAQVIVGINDVNNNKPVFLEVRGPRGRAPGVGPQGPLPLLHLRLFPQCHNYSQRAVVLENQPPGTGVLRVQAQDADLGVNGQVKYGIMHRDGVSSGFHIDPDAGYITTTVSFDRERQREFTLSVTATDQADEPLIGICQITVLVADQNDNEPKFENSRYQCEYRRRSLSLRLSAAGPTPALDGGQLVPRSSANSRTAANIKELKNQDVQHKRQFVDFLREDTPVGTSFLRAAAHDDDQGSNAAISYSLSNQKPAYLHINPSTGWIYVSQPISQGTSSVCTLTLNPDLSPYPLRLTFDPGALRFALCPRQTIKATSPLGDPGVTYDLEEGQVPETNMPVRFYVKPNRADGSASILVAENLDFETTGFFTLRVRVQNVASVPLASFTTVYVNVTDVNDNVPFFLSSTYEATVPEGAQTGTSVAQVRYLILRDDSRDWRFFDIDSLSGAIVSRASFDREQKASYLLE</sequence>
<evidence type="ECO:0000256" key="5">
    <source>
        <dbReference type="ARBA" id="ARBA00022989"/>
    </source>
</evidence>
<proteinExistence type="predicted"/>
<keyword evidence="5" id="KW-1133">Transmembrane helix</keyword>
<name>Q4SW86_TETNG</name>
<dbReference type="SMART" id="SM00112">
    <property type="entry name" value="CA"/>
    <property type="match status" value="4"/>
</dbReference>
<dbReference type="FunFam" id="2.60.40.60:FF:000020">
    <property type="entry name" value="Dachsous cadherin-related 1b"/>
    <property type="match status" value="1"/>
</dbReference>
<evidence type="ECO:0000256" key="3">
    <source>
        <dbReference type="ARBA" id="ARBA00022737"/>
    </source>
</evidence>
<dbReference type="InterPro" id="IPR015919">
    <property type="entry name" value="Cadherin-like_sf"/>
</dbReference>
<feature type="domain" description="Cadherin" evidence="8">
    <location>
        <begin position="293"/>
        <end position="398"/>
    </location>
</feature>
<dbReference type="Gene3D" id="2.60.40.60">
    <property type="entry name" value="Cadherins"/>
    <property type="match status" value="5"/>
</dbReference>
<evidence type="ECO:0000256" key="6">
    <source>
        <dbReference type="ARBA" id="ARBA00023136"/>
    </source>
</evidence>
<keyword evidence="3" id="KW-0677">Repeat</keyword>
<protein>
    <submittedName>
        <fullName evidence="9">(spotted green pufferfish) hypothetical protein</fullName>
    </submittedName>
</protein>
<keyword evidence="2" id="KW-0812">Transmembrane</keyword>
<dbReference type="PANTHER" id="PTHR24026:SF126">
    <property type="entry name" value="PROTOCADHERIN FAT 4"/>
    <property type="match status" value="1"/>
</dbReference>
<keyword evidence="6" id="KW-0472">Membrane</keyword>
<organism evidence="9">
    <name type="scientific">Tetraodon nigroviridis</name>
    <name type="common">Spotted green pufferfish</name>
    <name type="synonym">Chelonodon nigroviridis</name>
    <dbReference type="NCBI Taxonomy" id="99883"/>
    <lineage>
        <taxon>Eukaryota</taxon>
        <taxon>Metazoa</taxon>
        <taxon>Chordata</taxon>
        <taxon>Craniata</taxon>
        <taxon>Vertebrata</taxon>
        <taxon>Euteleostomi</taxon>
        <taxon>Actinopterygii</taxon>
        <taxon>Neopterygii</taxon>
        <taxon>Teleostei</taxon>
        <taxon>Neoteleostei</taxon>
        <taxon>Acanthomorphata</taxon>
        <taxon>Eupercaria</taxon>
        <taxon>Tetraodontiformes</taxon>
        <taxon>Tetradontoidea</taxon>
        <taxon>Tetraodontidae</taxon>
        <taxon>Tetraodon</taxon>
    </lineage>
</organism>
<dbReference type="SUPFAM" id="SSF49313">
    <property type="entry name" value="Cadherin-like"/>
    <property type="match status" value="5"/>
</dbReference>
<dbReference type="CDD" id="cd11304">
    <property type="entry name" value="Cadherin_repeat"/>
    <property type="match status" value="5"/>
</dbReference>